<evidence type="ECO:0000256" key="5">
    <source>
        <dbReference type="ARBA" id="ARBA00022692"/>
    </source>
</evidence>
<evidence type="ECO:0000256" key="2">
    <source>
        <dbReference type="ARBA" id="ARBA00007069"/>
    </source>
</evidence>
<comment type="caution">
    <text evidence="8">The sequence shown here is derived from an EMBL/GenBank/DDBJ whole genome shotgun (WGS) entry which is preliminary data.</text>
</comment>
<dbReference type="InterPro" id="IPR035906">
    <property type="entry name" value="MetI-like_sf"/>
</dbReference>
<comment type="subcellular location">
    <subcellularLocation>
        <location evidence="1">Cell membrane</location>
        <topology evidence="1">Multi-pass membrane protein</topology>
    </subcellularLocation>
</comment>
<keyword evidence="3" id="KW-0813">Transport</keyword>
<dbReference type="EMBL" id="JAHYBZ010000009">
    <property type="protein sequence ID" value="MBW6400883.1"/>
    <property type="molecule type" value="Genomic_DNA"/>
</dbReference>
<evidence type="ECO:0000256" key="6">
    <source>
        <dbReference type="ARBA" id="ARBA00022989"/>
    </source>
</evidence>
<reference evidence="8 9" key="1">
    <citation type="submission" date="2021-07" db="EMBL/GenBank/DDBJ databases">
        <authorList>
            <person name="So Y."/>
        </authorList>
    </citation>
    <scope>NUCLEOTIDE SEQUENCE [LARGE SCALE GENOMIC DNA]</scope>
    <source>
        <strain evidence="8 9">HJA6</strain>
    </source>
</reference>
<dbReference type="PANTHER" id="PTHR42929:SF5">
    <property type="entry name" value="ABC TRANSPORTER PERMEASE PROTEIN"/>
    <property type="match status" value="1"/>
</dbReference>
<evidence type="ECO:0000313" key="8">
    <source>
        <dbReference type="EMBL" id="MBW6400883.1"/>
    </source>
</evidence>
<evidence type="ECO:0000256" key="4">
    <source>
        <dbReference type="ARBA" id="ARBA00022475"/>
    </source>
</evidence>
<comment type="similarity">
    <text evidence="2">Belongs to the binding-protein-dependent transport system permease family. CysTW subfamily.</text>
</comment>
<protein>
    <submittedName>
        <fullName evidence="8">Uncharacterized protein</fullName>
    </submittedName>
</protein>
<keyword evidence="5" id="KW-0812">Transmembrane</keyword>
<dbReference type="PANTHER" id="PTHR42929">
    <property type="entry name" value="INNER MEMBRANE ABC TRANSPORTER PERMEASE PROTEIN YDCU-RELATED-RELATED"/>
    <property type="match status" value="1"/>
</dbReference>
<evidence type="ECO:0000256" key="3">
    <source>
        <dbReference type="ARBA" id="ARBA00022448"/>
    </source>
</evidence>
<proteinExistence type="inferred from homology"/>
<evidence type="ECO:0000256" key="1">
    <source>
        <dbReference type="ARBA" id="ARBA00004651"/>
    </source>
</evidence>
<gene>
    <name evidence="8" type="ORF">KPL78_23690</name>
</gene>
<accession>A0ABS7AFE6</accession>
<keyword evidence="7" id="KW-0472">Membrane</keyword>
<dbReference type="SUPFAM" id="SSF161098">
    <property type="entry name" value="MetI-like"/>
    <property type="match status" value="1"/>
</dbReference>
<sequence length="198" mass="21292">MFIILRQAKRDSAAIRDSLPYDAARSPCVESACAIALASTPPAGGKLGIIDRPLRLIFNETGIVIGRAHALLPFMVLAIMGSLQTIDSALDDASASLGASLGARSRPLHRPCRRGCRADRRKRPGKSMIALTTLGLLVRHIADRVAVMDLRRIVERGQSPPSHALEASSVRRTGNAPGVCTRWPNAMRDAMVQATDTH</sequence>
<dbReference type="Gene3D" id="1.10.3720.10">
    <property type="entry name" value="MetI-like"/>
    <property type="match status" value="1"/>
</dbReference>
<name>A0ABS7AFE6_9PROT</name>
<dbReference type="RefSeq" id="WP_219765452.1">
    <property type="nucleotide sequence ID" value="NZ_JAHYBZ010000009.1"/>
</dbReference>
<keyword evidence="9" id="KW-1185">Reference proteome</keyword>
<evidence type="ECO:0000256" key="7">
    <source>
        <dbReference type="ARBA" id="ARBA00023136"/>
    </source>
</evidence>
<organism evidence="8 9">
    <name type="scientific">Roseomonas alba</name>
    <dbReference type="NCBI Taxonomy" id="2846776"/>
    <lineage>
        <taxon>Bacteria</taxon>
        <taxon>Pseudomonadati</taxon>
        <taxon>Pseudomonadota</taxon>
        <taxon>Alphaproteobacteria</taxon>
        <taxon>Acetobacterales</taxon>
        <taxon>Roseomonadaceae</taxon>
        <taxon>Roseomonas</taxon>
    </lineage>
</organism>
<keyword evidence="4" id="KW-1003">Cell membrane</keyword>
<keyword evidence="6" id="KW-1133">Transmembrane helix</keyword>
<dbReference type="Proteomes" id="UP001196565">
    <property type="component" value="Unassembled WGS sequence"/>
</dbReference>
<evidence type="ECO:0000313" key="9">
    <source>
        <dbReference type="Proteomes" id="UP001196565"/>
    </source>
</evidence>